<proteinExistence type="inferred from homology"/>
<dbReference type="GO" id="GO:0005856">
    <property type="term" value="C:cytoskeleton"/>
    <property type="evidence" value="ECO:0007669"/>
    <property type="project" value="UniProtKB-SubCell"/>
</dbReference>
<organism evidence="7">
    <name type="scientific">Hemiselmis andersenii</name>
    <name type="common">Cryptophyte alga</name>
    <dbReference type="NCBI Taxonomy" id="464988"/>
    <lineage>
        <taxon>Eukaryota</taxon>
        <taxon>Cryptophyceae</taxon>
        <taxon>Cryptomonadales</taxon>
        <taxon>Hemiselmidaceae</taxon>
        <taxon>Hemiselmis</taxon>
    </lineage>
</organism>
<dbReference type="InterPro" id="IPR005455">
    <property type="entry name" value="PFN_euk"/>
</dbReference>
<dbReference type="InterPro" id="IPR027310">
    <property type="entry name" value="Profilin_CS"/>
</dbReference>
<dbReference type="PROSITE" id="PS00414">
    <property type="entry name" value="PROFILIN"/>
    <property type="match status" value="1"/>
</dbReference>
<dbReference type="SMART" id="SM00392">
    <property type="entry name" value="PROF"/>
    <property type="match status" value="1"/>
</dbReference>
<dbReference type="InterPro" id="IPR036140">
    <property type="entry name" value="PFN_sf"/>
</dbReference>
<dbReference type="AlphaFoldDB" id="A0A6U4WI84"/>
<keyword evidence="3" id="KW-0963">Cytoplasm</keyword>
<comment type="similarity">
    <text evidence="2 6">Belongs to the profilin family.</text>
</comment>
<accession>A0A6U4WI84</accession>
<evidence type="ECO:0000256" key="5">
    <source>
        <dbReference type="ARBA" id="ARBA00023212"/>
    </source>
</evidence>
<protein>
    <recommendedName>
        <fullName evidence="6">Profilin</fullName>
    </recommendedName>
</protein>
<evidence type="ECO:0000256" key="4">
    <source>
        <dbReference type="ARBA" id="ARBA00023203"/>
    </source>
</evidence>
<keyword evidence="4 6" id="KW-0009">Actin-binding</keyword>
<evidence type="ECO:0000313" key="7">
    <source>
        <dbReference type="EMBL" id="CAD8960789.1"/>
    </source>
</evidence>
<sequence length="130" mass="14127">MSWNQIVDRAIMTSGFFQHAAVLTRDGFLAASSVGFTVSKADFKEVMGCFLDAQKMYKHGCTVNGIKYVAISGNPRTIHCKIGPEGLVCCRAKNCVLVGLYRPPVMAPQAVTAMEMVADQINSGLYNVDM</sequence>
<evidence type="ECO:0000256" key="6">
    <source>
        <dbReference type="RuleBase" id="RU003909"/>
    </source>
</evidence>
<dbReference type="PANTHER" id="PTHR11604">
    <property type="entry name" value="PROFILIN"/>
    <property type="match status" value="1"/>
</dbReference>
<keyword evidence="5" id="KW-0206">Cytoskeleton</keyword>
<evidence type="ECO:0000256" key="3">
    <source>
        <dbReference type="ARBA" id="ARBA00022490"/>
    </source>
</evidence>
<dbReference type="Gene3D" id="3.30.450.30">
    <property type="entry name" value="Dynein light chain 2a, cytoplasmic"/>
    <property type="match status" value="1"/>
</dbReference>
<gene>
    <name evidence="7" type="ORF">HAND00432_LOCUS14740</name>
</gene>
<evidence type="ECO:0000256" key="1">
    <source>
        <dbReference type="ARBA" id="ARBA00004245"/>
    </source>
</evidence>
<dbReference type="PRINTS" id="PR00392">
    <property type="entry name" value="PROFILIN"/>
</dbReference>
<evidence type="ECO:0000256" key="2">
    <source>
        <dbReference type="ARBA" id="ARBA00010058"/>
    </source>
</evidence>
<dbReference type="GO" id="GO:0003785">
    <property type="term" value="F:actin monomer binding"/>
    <property type="evidence" value="ECO:0007669"/>
    <property type="project" value="TreeGrafter"/>
</dbReference>
<dbReference type="Pfam" id="PF00235">
    <property type="entry name" value="Profilin"/>
    <property type="match status" value="1"/>
</dbReference>
<comment type="subcellular location">
    <subcellularLocation>
        <location evidence="1">Cytoplasm</location>
        <location evidence="1">Cytoskeleton</location>
    </subcellularLocation>
</comment>
<dbReference type="GO" id="GO:0005938">
    <property type="term" value="C:cell cortex"/>
    <property type="evidence" value="ECO:0007669"/>
    <property type="project" value="TreeGrafter"/>
</dbReference>
<dbReference type="InterPro" id="IPR048278">
    <property type="entry name" value="PFN"/>
</dbReference>
<dbReference type="EMBL" id="HBFX01024199">
    <property type="protein sequence ID" value="CAD8960789.1"/>
    <property type="molecule type" value="Transcribed_RNA"/>
</dbReference>
<name>A0A6U4WI84_HEMAN</name>
<dbReference type="SUPFAM" id="SSF55770">
    <property type="entry name" value="Profilin (actin-binding protein)"/>
    <property type="match status" value="1"/>
</dbReference>
<reference evidence="7" key="1">
    <citation type="submission" date="2021-01" db="EMBL/GenBank/DDBJ databases">
        <authorList>
            <person name="Corre E."/>
            <person name="Pelletier E."/>
            <person name="Niang G."/>
            <person name="Scheremetjew M."/>
            <person name="Finn R."/>
            <person name="Kale V."/>
            <person name="Holt S."/>
            <person name="Cochrane G."/>
            <person name="Meng A."/>
            <person name="Brown T."/>
            <person name="Cohen L."/>
        </authorList>
    </citation>
    <scope>NUCLEOTIDE SEQUENCE</scope>
    <source>
        <strain evidence="7">CCMP644</strain>
    </source>
</reference>
<dbReference type="PANTHER" id="PTHR11604:SF0">
    <property type="entry name" value="PROFILIN"/>
    <property type="match status" value="1"/>
</dbReference>